<name>Q4A6E9_MYCS5</name>
<accession>Q4A6E9</accession>
<keyword evidence="3" id="KW-1185">Reference proteome</keyword>
<dbReference type="STRING" id="262723.MS53_0253"/>
<dbReference type="EMBL" id="AE017245">
    <property type="protein sequence ID" value="AAZ43672.2"/>
    <property type="molecule type" value="Genomic_DNA"/>
</dbReference>
<dbReference type="HOGENOM" id="CLU_820897_0_0_14"/>
<gene>
    <name evidence="2" type="ordered locus">MS53_0253</name>
</gene>
<organism evidence="2 3">
    <name type="scientific">Mycoplasmopsis synoviae (strain 53)</name>
    <name type="common">Mycoplasma synoviae</name>
    <dbReference type="NCBI Taxonomy" id="262723"/>
    <lineage>
        <taxon>Bacteria</taxon>
        <taxon>Bacillati</taxon>
        <taxon>Mycoplasmatota</taxon>
        <taxon>Mycoplasmoidales</taxon>
        <taxon>Metamycoplasmataceae</taxon>
        <taxon>Mycoplasmopsis</taxon>
    </lineage>
</organism>
<evidence type="ECO:0000256" key="1">
    <source>
        <dbReference type="SAM" id="MobiDB-lite"/>
    </source>
</evidence>
<evidence type="ECO:0000313" key="2">
    <source>
        <dbReference type="EMBL" id="AAZ43672.2"/>
    </source>
</evidence>
<proteinExistence type="predicted"/>
<dbReference type="eggNOG" id="ENOG5032G88">
    <property type="taxonomic scope" value="Bacteria"/>
</dbReference>
<dbReference type="KEGG" id="msy:MS53_0253"/>
<sequence>MPKVVLTDFDSSWAQNSENQTKIREWFATASNWAGLSDQLTKKLGAERFKNVKLTYKEVTFSTNAVKTPTVKFTVKAKEGYTLVDSGENASATEISLVVRVLYNRDDESTIQLPTQGASASAVPNNTTMVSDPNVLRTVNVYLNYTGPSIILDEALPTVGSQDNTSLNGTSNVTGDFNTKFKNLLVNVVRGGHAESSLFQAVINYVNKFDPKFRAQFVTNSIDGVTITKVQNTKELRPGTLDDLVKNDRNNVFLQQIQGDTEAVYIPVTALTNDKWLNTVLVRIPLTKFVRPITPFTASAVMIPTTEDSQEESGENSSQADNTEQNAENQEDGQSGGEATETQEAQGDSASQSSPQT</sequence>
<dbReference type="AlphaFoldDB" id="Q4A6E9"/>
<feature type="compositionally biased region" description="Polar residues" evidence="1">
    <location>
        <begin position="315"/>
        <end position="328"/>
    </location>
</feature>
<evidence type="ECO:0000313" key="3">
    <source>
        <dbReference type="Proteomes" id="UP000000549"/>
    </source>
</evidence>
<feature type="compositionally biased region" description="Polar residues" evidence="1">
    <location>
        <begin position="340"/>
        <end position="357"/>
    </location>
</feature>
<protein>
    <submittedName>
        <fullName evidence="2">Putative phase-variable hemagglutinin</fullName>
    </submittedName>
</protein>
<dbReference type="Proteomes" id="UP000000549">
    <property type="component" value="Chromosome"/>
</dbReference>
<reference evidence="2 3" key="1">
    <citation type="journal article" date="2005" name="J. Bacteriol.">
        <title>Swine and poultry pathogens: the complete genome sequences of two strains of Mycoplasma hyopneumoniae and a strain of Mycoplasma synoviae.</title>
        <authorList>
            <person name="Vasconcelos A.T."/>
            <person name="Ferreira H.B."/>
            <person name="Bizarro C.V."/>
            <person name="Bonatto S.L."/>
            <person name="Carvalho M.O."/>
            <person name="Pinto P.M."/>
            <person name="Almeida D.F."/>
            <person name="Almeida L.G."/>
            <person name="Almeida R."/>
            <person name="Alves-Filho L."/>
            <person name="Assuncao E.N."/>
            <person name="Azevedo V.A."/>
            <person name="Bogo M.R."/>
            <person name="Brigido M.M."/>
            <person name="Brocchi M."/>
            <person name="Burity H.A."/>
            <person name="Camargo A.A."/>
            <person name="Camargo S.S."/>
            <person name="Carepo M.S."/>
            <person name="Carraro D.M."/>
            <person name="de Mattos Cascardo J.C."/>
            <person name="Castro L.A."/>
            <person name="Cavalcanti G."/>
            <person name="Chemale G."/>
            <person name="Collevatti R.G."/>
            <person name="Cunha C.W."/>
            <person name="Dallagiovanna B."/>
            <person name="Dambros B.P."/>
            <person name="Dellagostin O.A."/>
            <person name="Falcao C."/>
            <person name="Fantinatti-Garboggini F."/>
            <person name="Felipe M.S."/>
            <person name="Fiorentin L."/>
            <person name="Franco G.R."/>
            <person name="Freitas N.S."/>
            <person name="Frias D."/>
            <person name="Grangeiro T.B."/>
            <person name="Grisard E.C."/>
            <person name="Guimaraes C.T."/>
            <person name="Hungria M."/>
            <person name="Jardim S.N."/>
            <person name="Krieger M.A."/>
            <person name="Laurino J.P."/>
            <person name="Lima L.F."/>
            <person name="Lopes M.I."/>
            <person name="Loreto E.L."/>
            <person name="Madeira H.M."/>
            <person name="Manfio G.P."/>
            <person name="Maranhao A.Q."/>
            <person name="Martinkovics C.T."/>
            <person name="Medeiros S.R."/>
            <person name="Moreira M.A."/>
            <person name="Neiva M."/>
            <person name="Ramalho-Neto C.E."/>
            <person name="Nicolas M.F."/>
            <person name="Oliveira S.C."/>
            <person name="Paixao R.F."/>
            <person name="Pedrosa F.O."/>
            <person name="Pena S.D."/>
            <person name="Pereira M."/>
            <person name="Pereira-Ferrari L."/>
            <person name="Piffer I."/>
            <person name="Pinto L.S."/>
            <person name="Potrich D.P."/>
            <person name="Salim A.C."/>
            <person name="Santos F.R."/>
            <person name="Schmitt R."/>
            <person name="Schneider M.P."/>
            <person name="Schrank A."/>
            <person name="Schrank I.S."/>
            <person name="Schuck A.F."/>
            <person name="Seuanez H.N."/>
            <person name="Silva D.W."/>
            <person name="Silva R."/>
            <person name="Silva S.C."/>
            <person name="Soares C.M."/>
            <person name="Souza K.R."/>
            <person name="Souza R.C."/>
            <person name="Staats C.C."/>
            <person name="Steffens M.B."/>
            <person name="Teixeira S.M."/>
            <person name="Urmenyi T.P."/>
            <person name="Vainstein M.H."/>
            <person name="Zuccherato L.W."/>
            <person name="Simpson A.J."/>
            <person name="Zaha A."/>
        </authorList>
    </citation>
    <scope>NUCLEOTIDE SEQUENCE [LARGE SCALE GENOMIC DNA]</scope>
    <source>
        <strain evidence="2 3">53</strain>
    </source>
</reference>
<feature type="region of interest" description="Disordered" evidence="1">
    <location>
        <begin position="305"/>
        <end position="357"/>
    </location>
</feature>